<name>A0A6G4X8U2_9ACTN</name>
<proteinExistence type="predicted"/>
<evidence type="ECO:0000313" key="2">
    <source>
        <dbReference type="EMBL" id="NGO73969.1"/>
    </source>
</evidence>
<organism evidence="2 3">
    <name type="scientific">Streptomyces boncukensis</name>
    <dbReference type="NCBI Taxonomy" id="2711219"/>
    <lineage>
        <taxon>Bacteria</taxon>
        <taxon>Bacillati</taxon>
        <taxon>Actinomycetota</taxon>
        <taxon>Actinomycetes</taxon>
        <taxon>Kitasatosporales</taxon>
        <taxon>Streptomycetaceae</taxon>
        <taxon>Streptomyces</taxon>
    </lineage>
</organism>
<protein>
    <submittedName>
        <fullName evidence="2">Polyketide synthase</fullName>
    </submittedName>
</protein>
<dbReference type="AlphaFoldDB" id="A0A6G4X8U2"/>
<gene>
    <name evidence="2" type="ORF">G5C65_37770</name>
</gene>
<evidence type="ECO:0000259" key="1">
    <source>
        <dbReference type="Pfam" id="PF18369"/>
    </source>
</evidence>
<dbReference type="Gene3D" id="3.30.70.3290">
    <property type="match status" value="1"/>
</dbReference>
<dbReference type="Proteomes" id="UP000477722">
    <property type="component" value="Unassembled WGS sequence"/>
</dbReference>
<dbReference type="EMBL" id="JAAKZZ010001034">
    <property type="protein sequence ID" value="NGO73969.1"/>
    <property type="molecule type" value="Genomic_DNA"/>
</dbReference>
<keyword evidence="3" id="KW-1185">Reference proteome</keyword>
<dbReference type="Gene3D" id="6.10.140.1830">
    <property type="match status" value="1"/>
</dbReference>
<dbReference type="InterPro" id="IPR041618">
    <property type="entry name" value="PKS_DE"/>
</dbReference>
<dbReference type="SUPFAM" id="SSF51735">
    <property type="entry name" value="NAD(P)-binding Rossmann-fold domains"/>
    <property type="match status" value="1"/>
</dbReference>
<feature type="domain" description="Polyketide synthase dimerisation element" evidence="1">
    <location>
        <begin position="90"/>
        <end position="136"/>
    </location>
</feature>
<reference evidence="2 3" key="1">
    <citation type="submission" date="2020-02" db="EMBL/GenBank/DDBJ databases">
        <title>Whole-genome analyses of novel actinobacteria.</title>
        <authorList>
            <person name="Sahin N."/>
            <person name="Tatar D."/>
        </authorList>
    </citation>
    <scope>NUCLEOTIDE SEQUENCE [LARGE SCALE GENOMIC DNA]</scope>
    <source>
        <strain evidence="2 3">SB3404</strain>
    </source>
</reference>
<evidence type="ECO:0000313" key="3">
    <source>
        <dbReference type="Proteomes" id="UP000477722"/>
    </source>
</evidence>
<sequence>LRHNATADEPARLATAVLSRKQPDVQAFTRALAQLHTSGTAVDWAPWFPVDPAPQPVDLPTYAFQRERYWLTPDPGTPTSASGGHGDGNDTAFWDAVEREDVEALSRTLGSPAEQRPVLGELLPTLSAWLRQDRERSVLASWRYQSAWLRLPEPARPALQGTWLVLAPADGEGADHPVDHPAVRTALRALSEHGAEPLLQSVSTAGPGREALARQLREATAGTAPAGILSLLPLDETAHPGHPELPGGLAATTVLLQALDEAGLDAPLWCLTQGAVAVSATDPLTSPAQAQTWGLGRVAALEHPHRWG</sequence>
<feature type="non-terminal residue" evidence="2">
    <location>
        <position position="308"/>
    </location>
</feature>
<accession>A0A6G4X8U2</accession>
<comment type="caution">
    <text evidence="2">The sequence shown here is derived from an EMBL/GenBank/DDBJ whole genome shotgun (WGS) entry which is preliminary data.</text>
</comment>
<dbReference type="Pfam" id="PF18369">
    <property type="entry name" value="PKS_DE"/>
    <property type="match status" value="1"/>
</dbReference>
<dbReference type="InterPro" id="IPR036291">
    <property type="entry name" value="NAD(P)-bd_dom_sf"/>
</dbReference>
<dbReference type="Gene3D" id="3.40.50.11460">
    <property type="match status" value="1"/>
</dbReference>
<feature type="non-terminal residue" evidence="2">
    <location>
        <position position="1"/>
    </location>
</feature>